<accession>A0ABU0EMX5</accession>
<dbReference type="Pfam" id="PF03837">
    <property type="entry name" value="RecT"/>
    <property type="match status" value="1"/>
</dbReference>
<dbReference type="EMBL" id="JAUSUT010000001">
    <property type="protein sequence ID" value="MDQ0376631.1"/>
    <property type="molecule type" value="Genomic_DNA"/>
</dbReference>
<keyword evidence="3" id="KW-1185">Reference proteome</keyword>
<name>A0ABU0EMX5_9PSEU</name>
<organism evidence="2 3">
    <name type="scientific">Amycolatopsis thermophila</name>
    <dbReference type="NCBI Taxonomy" id="206084"/>
    <lineage>
        <taxon>Bacteria</taxon>
        <taxon>Bacillati</taxon>
        <taxon>Actinomycetota</taxon>
        <taxon>Actinomycetes</taxon>
        <taxon>Pseudonocardiales</taxon>
        <taxon>Pseudonocardiaceae</taxon>
        <taxon>Amycolatopsis</taxon>
    </lineage>
</organism>
<dbReference type="RefSeq" id="WP_306988568.1">
    <property type="nucleotide sequence ID" value="NZ_JAUSUT010000001.1"/>
</dbReference>
<dbReference type="InterPro" id="IPR018330">
    <property type="entry name" value="RecT_fam"/>
</dbReference>
<proteinExistence type="predicted"/>
<dbReference type="Proteomes" id="UP001229651">
    <property type="component" value="Unassembled WGS sequence"/>
</dbReference>
<gene>
    <name evidence="2" type="ORF">FB470_000625</name>
</gene>
<sequence>MPPTKVDAPRQSNSRPRGEIALPSDIARARRNGELISTDGKDLRSLINQQKSGIVSALAGTALNAERFTRIALTVVRRTPKLLDCEADTVLGALMTSAQLGLEPGPLGEAYLVPYGRVCTFIPGYRGLVKLAWQSGMVANIDAEVVYEGEPFDYEKGTESFLRHKPTREERNSIEGATHVWAAVKMTNGGSAFTVMHAREVERIRRTYSKGSHKDDSPWKTEWASMGKKTALRQLSKIIPLSVSLNIALAAENTVRRTVEGHVEDHVNHGDVLDGEIVREDDPAAGTPLSPDDPDLTAHKREES</sequence>
<dbReference type="NCBIfam" id="TIGR00616">
    <property type="entry name" value="rect"/>
    <property type="match status" value="1"/>
</dbReference>
<comment type="caution">
    <text evidence="2">The sequence shown here is derived from an EMBL/GenBank/DDBJ whole genome shotgun (WGS) entry which is preliminary data.</text>
</comment>
<reference evidence="2 3" key="1">
    <citation type="submission" date="2023-07" db="EMBL/GenBank/DDBJ databases">
        <title>Sequencing the genomes of 1000 actinobacteria strains.</title>
        <authorList>
            <person name="Klenk H.-P."/>
        </authorList>
    </citation>
    <scope>NUCLEOTIDE SEQUENCE [LARGE SCALE GENOMIC DNA]</scope>
    <source>
        <strain evidence="2 3">DSM 45805</strain>
    </source>
</reference>
<dbReference type="InterPro" id="IPR004590">
    <property type="entry name" value="ssDNA_annealing_RecT"/>
</dbReference>
<feature type="region of interest" description="Disordered" evidence="1">
    <location>
        <begin position="279"/>
        <end position="304"/>
    </location>
</feature>
<evidence type="ECO:0000313" key="2">
    <source>
        <dbReference type="EMBL" id="MDQ0376631.1"/>
    </source>
</evidence>
<evidence type="ECO:0000313" key="3">
    <source>
        <dbReference type="Proteomes" id="UP001229651"/>
    </source>
</evidence>
<protein>
    <submittedName>
        <fullName evidence="2">Recombination protein RecT</fullName>
    </submittedName>
</protein>
<evidence type="ECO:0000256" key="1">
    <source>
        <dbReference type="SAM" id="MobiDB-lite"/>
    </source>
</evidence>